<dbReference type="NCBIfam" id="TIGR00231">
    <property type="entry name" value="small_GTP"/>
    <property type="match status" value="1"/>
</dbReference>
<protein>
    <submittedName>
        <fullName evidence="3">Uncharacterized protein</fullName>
    </submittedName>
</protein>
<dbReference type="PRINTS" id="PR00449">
    <property type="entry name" value="RASTRNSFRMNG"/>
</dbReference>
<dbReference type="EMBL" id="JAKMXF010000066">
    <property type="protein sequence ID" value="KAI6659149.1"/>
    <property type="molecule type" value="Genomic_DNA"/>
</dbReference>
<dbReference type="GO" id="GO:0005525">
    <property type="term" value="F:GTP binding"/>
    <property type="evidence" value="ECO:0007669"/>
    <property type="project" value="InterPro"/>
</dbReference>
<dbReference type="SMART" id="SM00174">
    <property type="entry name" value="RHO"/>
    <property type="match status" value="1"/>
</dbReference>
<reference evidence="3 4" key="1">
    <citation type="journal article" date="2023" name="BMC Biol.">
        <title>The compact genome of the sponge Oopsacas minuta (Hexactinellida) is lacking key metazoan core genes.</title>
        <authorList>
            <person name="Santini S."/>
            <person name="Schenkelaars Q."/>
            <person name="Jourda C."/>
            <person name="Duchesne M."/>
            <person name="Belahbib H."/>
            <person name="Rocher C."/>
            <person name="Selva M."/>
            <person name="Riesgo A."/>
            <person name="Vervoort M."/>
            <person name="Leys S.P."/>
            <person name="Kodjabachian L."/>
            <person name="Le Bivic A."/>
            <person name="Borchiellini C."/>
            <person name="Claverie J.M."/>
            <person name="Renard E."/>
        </authorList>
    </citation>
    <scope>NUCLEOTIDE SEQUENCE [LARGE SCALE GENOMIC DNA]</scope>
    <source>
        <strain evidence="3">SPO-2</strain>
    </source>
</reference>
<dbReference type="SMART" id="SM00173">
    <property type="entry name" value="RAS"/>
    <property type="match status" value="1"/>
</dbReference>
<evidence type="ECO:0000313" key="3">
    <source>
        <dbReference type="EMBL" id="KAI6659149.1"/>
    </source>
</evidence>
<dbReference type="SMART" id="SM00175">
    <property type="entry name" value="RAB"/>
    <property type="match status" value="1"/>
</dbReference>
<dbReference type="SUPFAM" id="SSF52540">
    <property type="entry name" value="P-loop containing nucleoside triphosphate hydrolases"/>
    <property type="match status" value="1"/>
</dbReference>
<sequence>MAEYSSLNSLSVPMREMYKMRTLPEYKVCILGNSNVGKSMILRCLHTGGGSVTSENLYSTIGMDLIKHEVRGTSYHMRLQIWDTGGHERFRSITGNYLRNSHAVLVVYDITNIQSFEAIPLWIELAKASVSNDTLFMLVGNKLDLFEERVITQFDANSFALKNRMEYFECSASKGLNILFLFNQIAKDISHNFKDNESAILEISEQTRDSVLLSDSDFQVPATRKCIGYSA</sequence>
<dbReference type="InterPro" id="IPR027417">
    <property type="entry name" value="P-loop_NTPase"/>
</dbReference>
<evidence type="ECO:0000256" key="2">
    <source>
        <dbReference type="ARBA" id="ARBA00022741"/>
    </source>
</evidence>
<keyword evidence="4" id="KW-1185">Reference proteome</keyword>
<dbReference type="InterPro" id="IPR001806">
    <property type="entry name" value="Small_GTPase"/>
</dbReference>
<dbReference type="Pfam" id="PF00071">
    <property type="entry name" value="Ras"/>
    <property type="match status" value="1"/>
</dbReference>
<dbReference type="Proteomes" id="UP001165289">
    <property type="component" value="Unassembled WGS sequence"/>
</dbReference>
<comment type="caution">
    <text evidence="3">The sequence shown here is derived from an EMBL/GenBank/DDBJ whole genome shotgun (WGS) entry which is preliminary data.</text>
</comment>
<comment type="similarity">
    <text evidence="1">Belongs to the small GTPase superfamily. Rab family.</text>
</comment>
<evidence type="ECO:0000256" key="1">
    <source>
        <dbReference type="ARBA" id="ARBA00006270"/>
    </source>
</evidence>
<dbReference type="FunFam" id="3.40.50.300:FF:001462">
    <property type="entry name" value="Small GTP-binding protein, putative"/>
    <property type="match status" value="1"/>
</dbReference>
<evidence type="ECO:0000313" key="4">
    <source>
        <dbReference type="Proteomes" id="UP001165289"/>
    </source>
</evidence>
<organism evidence="3 4">
    <name type="scientific">Oopsacas minuta</name>
    <dbReference type="NCBI Taxonomy" id="111878"/>
    <lineage>
        <taxon>Eukaryota</taxon>
        <taxon>Metazoa</taxon>
        <taxon>Porifera</taxon>
        <taxon>Hexactinellida</taxon>
        <taxon>Hexasterophora</taxon>
        <taxon>Lyssacinosida</taxon>
        <taxon>Leucopsacidae</taxon>
        <taxon>Oopsacas</taxon>
    </lineage>
</organism>
<dbReference type="GO" id="GO:0003924">
    <property type="term" value="F:GTPase activity"/>
    <property type="evidence" value="ECO:0007669"/>
    <property type="project" value="InterPro"/>
</dbReference>
<dbReference type="AlphaFoldDB" id="A0AAV7KGD9"/>
<dbReference type="PROSITE" id="PS51421">
    <property type="entry name" value="RAS"/>
    <property type="match status" value="1"/>
</dbReference>
<accession>A0AAV7KGD9</accession>
<proteinExistence type="inferred from homology"/>
<dbReference type="InterPro" id="IPR005225">
    <property type="entry name" value="Small_GTP-bd"/>
</dbReference>
<dbReference type="CDD" id="cd00154">
    <property type="entry name" value="Rab"/>
    <property type="match status" value="1"/>
</dbReference>
<gene>
    <name evidence="3" type="ORF">LOD99_14825</name>
</gene>
<keyword evidence="2" id="KW-0547">Nucleotide-binding</keyword>
<dbReference type="PROSITE" id="PS51419">
    <property type="entry name" value="RAB"/>
    <property type="match status" value="1"/>
</dbReference>
<dbReference type="Gene3D" id="3.40.50.300">
    <property type="entry name" value="P-loop containing nucleotide triphosphate hydrolases"/>
    <property type="match status" value="1"/>
</dbReference>
<dbReference type="PANTHER" id="PTHR47978">
    <property type="match status" value="1"/>
</dbReference>
<name>A0AAV7KGD9_9METZ</name>